<name>A0A1Y9TMB7_9RHOD</name>
<reference evidence="8" key="1">
    <citation type="submission" date="2017-03" db="EMBL/GenBank/DDBJ databases">
        <title>The new red algal subphylum Proteorhodophytina comprises the largest and most divergent plastid genomes known.</title>
        <authorList>
            <person name="Munoz-Gomez S.A."/>
            <person name="Mejia-Franco F.G."/>
            <person name="Durnin K."/>
            <person name="Morgan C."/>
            <person name="Grisdale C.J."/>
            <person name="Archibald J.M."/>
            <person name="Slamovits C.H."/>
        </authorList>
    </citation>
    <scope>NUCLEOTIDE SEQUENCE</scope>
    <source>
        <strain evidence="8">NIES-2742</strain>
    </source>
</reference>
<keyword evidence="5 6" id="KW-0687">Ribonucleoprotein</keyword>
<dbReference type="InterPro" id="IPR028909">
    <property type="entry name" value="bL21-like"/>
</dbReference>
<dbReference type="GO" id="GO:1990904">
    <property type="term" value="C:ribonucleoprotein complex"/>
    <property type="evidence" value="ECO:0007669"/>
    <property type="project" value="UniProtKB-KW"/>
</dbReference>
<evidence type="ECO:0000256" key="7">
    <source>
        <dbReference type="RuleBase" id="RU000563"/>
    </source>
</evidence>
<keyword evidence="2 6" id="KW-0699">rRNA-binding</keyword>
<comment type="function">
    <text evidence="6 7">This protein binds to 23S rRNA.</text>
</comment>
<accession>A0A1Y9TMB7</accession>
<dbReference type="RefSeq" id="YP_009370336.1">
    <property type="nucleotide sequence ID" value="NC_034787.1"/>
</dbReference>
<dbReference type="GeneID" id="32887521"/>
<dbReference type="GO" id="GO:0009507">
    <property type="term" value="C:chloroplast"/>
    <property type="evidence" value="ECO:0007669"/>
    <property type="project" value="UniProtKB-SubCell"/>
</dbReference>
<keyword evidence="4 6" id="KW-0689">Ribosomal protein</keyword>
<dbReference type="EMBL" id="KY709209">
    <property type="protein sequence ID" value="ARO90825.1"/>
    <property type="molecule type" value="Genomic_DNA"/>
</dbReference>
<comment type="similarity">
    <text evidence="1 6 7">Belongs to the bacterial ribosomal protein bL21 family.</text>
</comment>
<dbReference type="PROSITE" id="PS01169">
    <property type="entry name" value="RIBOSOMAL_L21"/>
    <property type="match status" value="1"/>
</dbReference>
<keyword evidence="8" id="KW-0934">Plastid</keyword>
<comment type="subcellular location">
    <subcellularLocation>
        <location evidence="6">Plastid</location>
        <location evidence="6">Chloroplast</location>
    </subcellularLocation>
</comment>
<dbReference type="AlphaFoldDB" id="A0A1Y9TMB7"/>
<comment type="subunit">
    <text evidence="6 7">Part of the 50S ribosomal subunit.</text>
</comment>
<keyword evidence="8" id="KW-0150">Chloroplast</keyword>
<dbReference type="Pfam" id="PF00829">
    <property type="entry name" value="Ribosomal_L21p"/>
    <property type="match status" value="1"/>
</dbReference>
<dbReference type="SUPFAM" id="SSF141091">
    <property type="entry name" value="L21p-like"/>
    <property type="match status" value="1"/>
</dbReference>
<dbReference type="InterPro" id="IPR018258">
    <property type="entry name" value="Ribosomal_bL21_CS"/>
</dbReference>
<evidence type="ECO:0000256" key="5">
    <source>
        <dbReference type="ARBA" id="ARBA00023274"/>
    </source>
</evidence>
<keyword evidence="3 6" id="KW-0694">RNA-binding</keyword>
<protein>
    <recommendedName>
        <fullName evidence="6">Large ribosomal subunit protein bL21c</fullName>
    </recommendedName>
</protein>
<dbReference type="InterPro" id="IPR036164">
    <property type="entry name" value="bL21-like_sf"/>
</dbReference>
<evidence type="ECO:0000256" key="4">
    <source>
        <dbReference type="ARBA" id="ARBA00022980"/>
    </source>
</evidence>
<dbReference type="HAMAP" id="MF_01363">
    <property type="entry name" value="Ribosomal_bL21"/>
    <property type="match status" value="1"/>
</dbReference>
<dbReference type="InterPro" id="IPR001787">
    <property type="entry name" value="Ribosomal_bL21"/>
</dbReference>
<organism evidence="8">
    <name type="scientific">Bulboplastis apyrenoidosa</name>
    <dbReference type="NCBI Taxonomy" id="1070855"/>
    <lineage>
        <taxon>Eukaryota</taxon>
        <taxon>Rhodophyta</taxon>
        <taxon>Rhodellophyceae</taxon>
        <taxon>Dixoniellales</taxon>
        <taxon>Dixoniellaceae</taxon>
        <taxon>Bulboplastis</taxon>
    </lineage>
</organism>
<dbReference type="PANTHER" id="PTHR21349">
    <property type="entry name" value="50S RIBOSOMAL PROTEIN L21"/>
    <property type="match status" value="1"/>
</dbReference>
<dbReference type="GO" id="GO:0006412">
    <property type="term" value="P:translation"/>
    <property type="evidence" value="ECO:0007669"/>
    <property type="project" value="UniProtKB-UniRule"/>
</dbReference>
<proteinExistence type="inferred from homology"/>
<evidence type="ECO:0000256" key="1">
    <source>
        <dbReference type="ARBA" id="ARBA00008563"/>
    </source>
</evidence>
<dbReference type="GO" id="GO:0003735">
    <property type="term" value="F:structural constituent of ribosome"/>
    <property type="evidence" value="ECO:0007669"/>
    <property type="project" value="InterPro"/>
</dbReference>
<evidence type="ECO:0000256" key="3">
    <source>
        <dbReference type="ARBA" id="ARBA00022884"/>
    </source>
</evidence>
<dbReference type="PANTHER" id="PTHR21349:SF0">
    <property type="entry name" value="LARGE RIBOSOMAL SUBUNIT PROTEIN BL21M"/>
    <property type="match status" value="1"/>
</dbReference>
<dbReference type="NCBIfam" id="TIGR00061">
    <property type="entry name" value="L21"/>
    <property type="match status" value="1"/>
</dbReference>
<dbReference type="GO" id="GO:0005840">
    <property type="term" value="C:ribosome"/>
    <property type="evidence" value="ECO:0007669"/>
    <property type="project" value="UniProtKB-KW"/>
</dbReference>
<evidence type="ECO:0000256" key="2">
    <source>
        <dbReference type="ARBA" id="ARBA00022730"/>
    </source>
</evidence>
<sequence length="102" mass="11851">MSYAIIEAGGKQFWVEPGKFYDLDHIPLEPGDKITFNKVLLVNKDGQLNIGYPCIKNITIEGTLLRHFKDKKVIVYKDKPKKQARSKRGFRRLITRVQIESF</sequence>
<gene>
    <name evidence="6 8" type="primary">rpl21</name>
</gene>
<evidence type="ECO:0000313" key="8">
    <source>
        <dbReference type="EMBL" id="ARO90825.1"/>
    </source>
</evidence>
<dbReference type="GO" id="GO:0019843">
    <property type="term" value="F:rRNA binding"/>
    <property type="evidence" value="ECO:0007669"/>
    <property type="project" value="UniProtKB-UniRule"/>
</dbReference>
<evidence type="ECO:0000256" key="6">
    <source>
        <dbReference type="HAMAP-Rule" id="MF_01363"/>
    </source>
</evidence>
<geneLocation type="chloroplast" evidence="8"/>